<dbReference type="PANTHER" id="PTHR43110:SF1">
    <property type="entry name" value="THIOL PEROXIDASE"/>
    <property type="match status" value="1"/>
</dbReference>
<accession>A0A1J5QWF8</accession>
<sequence>MVRDEARDPGTRPLTGSGGQVVVQVGDLAPDFTLNDTHGTPVSLSELRGTPVVVVFVPFAFSGTCTGELCELRDNISVFDEAGVRLLVISCDSMFALRAWAEQEHYAFDLLTDFWPHGAVAREYGVFAEDSGLAVRGSFLIDAEGIVRWSVVNPRSQARDLSGYLEALASL</sequence>
<protein>
    <submittedName>
        <fullName evidence="4">Putative peroxiredoxinc</fullName>
        <ecNumber evidence="4">1.11.1.15</ecNumber>
    </submittedName>
</protein>
<dbReference type="EC" id="1.11.1.15" evidence="4"/>
<feature type="domain" description="Thioredoxin" evidence="3">
    <location>
        <begin position="23"/>
        <end position="171"/>
    </location>
</feature>
<keyword evidence="2" id="KW-0676">Redox-active center</keyword>
<dbReference type="InterPro" id="IPR050455">
    <property type="entry name" value="Tpx_Peroxidase_subfamily"/>
</dbReference>
<dbReference type="SUPFAM" id="SSF52833">
    <property type="entry name" value="Thioredoxin-like"/>
    <property type="match status" value="1"/>
</dbReference>
<proteinExistence type="predicted"/>
<dbReference type="PANTHER" id="PTHR43110">
    <property type="entry name" value="THIOL PEROXIDASE"/>
    <property type="match status" value="1"/>
</dbReference>
<dbReference type="Gene3D" id="3.40.30.10">
    <property type="entry name" value="Glutaredoxin"/>
    <property type="match status" value="1"/>
</dbReference>
<dbReference type="FunFam" id="3.40.30.10:FF:000118">
    <property type="entry name" value="Peroxiredoxin AhpE"/>
    <property type="match status" value="1"/>
</dbReference>
<dbReference type="AlphaFoldDB" id="A0A1J5QWF8"/>
<dbReference type="PROSITE" id="PS51352">
    <property type="entry name" value="THIOREDOXIN_2"/>
    <property type="match status" value="1"/>
</dbReference>
<keyword evidence="4" id="KW-0575">Peroxidase</keyword>
<evidence type="ECO:0000256" key="1">
    <source>
        <dbReference type="ARBA" id="ARBA00023002"/>
    </source>
</evidence>
<organism evidence="4">
    <name type="scientific">mine drainage metagenome</name>
    <dbReference type="NCBI Taxonomy" id="410659"/>
    <lineage>
        <taxon>unclassified sequences</taxon>
        <taxon>metagenomes</taxon>
        <taxon>ecological metagenomes</taxon>
    </lineage>
</organism>
<dbReference type="InterPro" id="IPR000866">
    <property type="entry name" value="AhpC/TSA"/>
</dbReference>
<dbReference type="PIRSF" id="PIRSF000239">
    <property type="entry name" value="AHPC"/>
    <property type="match status" value="1"/>
</dbReference>
<dbReference type="InterPro" id="IPR036249">
    <property type="entry name" value="Thioredoxin-like_sf"/>
</dbReference>
<evidence type="ECO:0000256" key="2">
    <source>
        <dbReference type="ARBA" id="ARBA00023284"/>
    </source>
</evidence>
<dbReference type="CDD" id="cd03018">
    <property type="entry name" value="PRX_AhpE_like"/>
    <property type="match status" value="1"/>
</dbReference>
<comment type="caution">
    <text evidence="4">The sequence shown here is derived from an EMBL/GenBank/DDBJ whole genome shotgun (WGS) entry which is preliminary data.</text>
</comment>
<dbReference type="EMBL" id="MLJW01001090">
    <property type="protein sequence ID" value="OIQ80229.1"/>
    <property type="molecule type" value="Genomic_DNA"/>
</dbReference>
<evidence type="ECO:0000313" key="4">
    <source>
        <dbReference type="EMBL" id="OIQ80229.1"/>
    </source>
</evidence>
<dbReference type="InterPro" id="IPR013766">
    <property type="entry name" value="Thioredoxin_domain"/>
</dbReference>
<keyword evidence="1 4" id="KW-0560">Oxidoreductase</keyword>
<dbReference type="Pfam" id="PF00578">
    <property type="entry name" value="AhpC-TSA"/>
    <property type="match status" value="1"/>
</dbReference>
<dbReference type="GO" id="GO:0004601">
    <property type="term" value="F:peroxidase activity"/>
    <property type="evidence" value="ECO:0007669"/>
    <property type="project" value="UniProtKB-KW"/>
</dbReference>
<dbReference type="InterPro" id="IPR024706">
    <property type="entry name" value="Peroxiredoxin_AhpC-typ"/>
</dbReference>
<gene>
    <name evidence="4" type="ORF">GALL_380180</name>
</gene>
<evidence type="ECO:0000259" key="3">
    <source>
        <dbReference type="PROSITE" id="PS51352"/>
    </source>
</evidence>
<reference evidence="4" key="1">
    <citation type="submission" date="2016-10" db="EMBL/GenBank/DDBJ databases">
        <title>Sequence of Gallionella enrichment culture.</title>
        <authorList>
            <person name="Poehlein A."/>
            <person name="Muehling M."/>
            <person name="Daniel R."/>
        </authorList>
    </citation>
    <scope>NUCLEOTIDE SEQUENCE</scope>
</reference>
<name>A0A1J5QWF8_9ZZZZ</name>